<dbReference type="PANTHER" id="PTHR43179:SF7">
    <property type="entry name" value="RHAMNOSYLTRANSFERASE WBBL"/>
    <property type="match status" value="1"/>
</dbReference>
<evidence type="ECO:0000256" key="1">
    <source>
        <dbReference type="SAM" id="Phobius"/>
    </source>
</evidence>
<feature type="transmembrane region" description="Helical" evidence="1">
    <location>
        <begin position="330"/>
        <end position="349"/>
    </location>
</feature>
<name>A0A1I0BAP5_9BACT</name>
<keyword evidence="1" id="KW-1133">Transmembrane helix</keyword>
<dbReference type="PANTHER" id="PTHR43179">
    <property type="entry name" value="RHAMNOSYLTRANSFERASE WBBL"/>
    <property type="match status" value="1"/>
</dbReference>
<dbReference type="OrthoDB" id="9771846at2"/>
<evidence type="ECO:0000313" key="3">
    <source>
        <dbReference type="EMBL" id="SET03514.1"/>
    </source>
</evidence>
<dbReference type="InterPro" id="IPR001173">
    <property type="entry name" value="Glyco_trans_2-like"/>
</dbReference>
<keyword evidence="4" id="KW-1185">Reference proteome</keyword>
<gene>
    <name evidence="3" type="ORF">SAMN04487998_0989</name>
</gene>
<feature type="transmembrane region" description="Helical" evidence="1">
    <location>
        <begin position="361"/>
        <end position="378"/>
    </location>
</feature>
<feature type="transmembrane region" description="Helical" evidence="1">
    <location>
        <begin position="384"/>
        <end position="402"/>
    </location>
</feature>
<dbReference type="Pfam" id="PF00535">
    <property type="entry name" value="Glycos_transf_2"/>
    <property type="match status" value="1"/>
</dbReference>
<dbReference type="Proteomes" id="UP000198697">
    <property type="component" value="Unassembled WGS sequence"/>
</dbReference>
<dbReference type="AlphaFoldDB" id="A0A1I0BAP5"/>
<dbReference type="GO" id="GO:0016740">
    <property type="term" value="F:transferase activity"/>
    <property type="evidence" value="ECO:0007669"/>
    <property type="project" value="UniProtKB-KW"/>
</dbReference>
<protein>
    <submittedName>
        <fullName evidence="3">Glycosyltransferase, GT2 family</fullName>
    </submittedName>
</protein>
<evidence type="ECO:0000313" key="4">
    <source>
        <dbReference type="Proteomes" id="UP000198697"/>
    </source>
</evidence>
<dbReference type="Gene3D" id="3.90.550.10">
    <property type="entry name" value="Spore Coat Polysaccharide Biosynthesis Protein SpsA, Chain A"/>
    <property type="match status" value="1"/>
</dbReference>
<accession>A0A1I0BAP5</accession>
<keyword evidence="1" id="KW-0812">Transmembrane</keyword>
<feature type="transmembrane region" description="Helical" evidence="1">
    <location>
        <begin position="580"/>
        <end position="599"/>
    </location>
</feature>
<keyword evidence="1" id="KW-0472">Membrane</keyword>
<feature type="transmembrane region" description="Helical" evidence="1">
    <location>
        <begin position="290"/>
        <end position="310"/>
    </location>
</feature>
<feature type="domain" description="Glycosyltransferase 2-like" evidence="2">
    <location>
        <begin position="9"/>
        <end position="116"/>
    </location>
</feature>
<reference evidence="4" key="1">
    <citation type="submission" date="2016-10" db="EMBL/GenBank/DDBJ databases">
        <authorList>
            <person name="Varghese N."/>
            <person name="Submissions S."/>
        </authorList>
    </citation>
    <scope>NUCLEOTIDE SEQUENCE [LARGE SCALE GENOMIC DNA]</scope>
    <source>
        <strain evidence="4">DSM 15310</strain>
    </source>
</reference>
<sequence length="685" mass="75678">MPPEEVALSVIIVNYNVCYFLEQALLSVRRAGEKLGRPLEVFVVDNNSVDGSVAMVRARFPEVILMANHDNPGFSKANNQAMRVAKGQYVLLLNPDTVVEEDTFRLCCEFMDAHPRCGGLGVKMLDGQGKFLPESKRGLPTPAVAFYKIFGLARLFPKSRRFGRYHLGFLSPDETHEIEVLSGAFMLMRSAALAEVGLLDEDYFMYGEDIDLSYRLTQGGWQNFYYPGTRIIHYKGESTKRTSVNYVFVFYRAMVIFARKHFAPERAGTFSVLINAAIWLRAGAAVAQRLLLRAAPVLLDAGLIYAGMYVLKTYWEHNHKYVREPYPAQYMLVAVPAYIAVWLVSAFLSGGYDRPFRAGRLVRGIVVGTLLISALSNFLDAWRFSKALILLGGIWAVAALLLRRAAGNFVRYRRFGLSENQQRNVGIVGSAEESHRVRQLLEQAAVPARVIGYIEPASNVGGAEGAVVAGVVAGPAAAGAAGKTAAPPPDDLLGEVRQLEDIIRIYGLDELVFCGRDLPASQIIGLMAGLPQHPPVAFKILPPGSQYIIGSSGKDSPGDYYALDITLNLFRPEQVRNKRLLDIVSSLLLLVLSPVLVWFEADRAGFLRNCLRVLAGARTWVGLRHAAAPQTATRAILSPADAVPATTPLDEATRRRLELLYAKDYHPATDWRVMAQCFRQLGREE</sequence>
<dbReference type="EMBL" id="FOHS01000001">
    <property type="protein sequence ID" value="SET03514.1"/>
    <property type="molecule type" value="Genomic_DNA"/>
</dbReference>
<dbReference type="SUPFAM" id="SSF53448">
    <property type="entry name" value="Nucleotide-diphospho-sugar transferases"/>
    <property type="match status" value="1"/>
</dbReference>
<organism evidence="3 4">
    <name type="scientific">Hymenobacter actinosclerus</name>
    <dbReference type="NCBI Taxonomy" id="82805"/>
    <lineage>
        <taxon>Bacteria</taxon>
        <taxon>Pseudomonadati</taxon>
        <taxon>Bacteroidota</taxon>
        <taxon>Cytophagia</taxon>
        <taxon>Cytophagales</taxon>
        <taxon>Hymenobacteraceae</taxon>
        <taxon>Hymenobacter</taxon>
    </lineage>
</organism>
<dbReference type="CDD" id="cd04186">
    <property type="entry name" value="GT_2_like_c"/>
    <property type="match status" value="1"/>
</dbReference>
<keyword evidence="3" id="KW-0808">Transferase</keyword>
<evidence type="ECO:0000259" key="2">
    <source>
        <dbReference type="Pfam" id="PF00535"/>
    </source>
</evidence>
<proteinExistence type="predicted"/>
<dbReference type="STRING" id="82805.SAMN04487998_0989"/>
<dbReference type="RefSeq" id="WP_092768885.1">
    <property type="nucleotide sequence ID" value="NZ_FOHS01000001.1"/>
</dbReference>
<dbReference type="InterPro" id="IPR029044">
    <property type="entry name" value="Nucleotide-diphossugar_trans"/>
</dbReference>